<dbReference type="InterPro" id="IPR029058">
    <property type="entry name" value="AB_hydrolase_fold"/>
</dbReference>
<dbReference type="PANTHER" id="PTHR45029">
    <property type="entry name" value="CARBOXYLIC ESTER HYDROLASE-RELATED"/>
    <property type="match status" value="1"/>
</dbReference>
<evidence type="ECO:0000256" key="3">
    <source>
        <dbReference type="ARBA" id="ARBA00022801"/>
    </source>
</evidence>
<reference evidence="7" key="1">
    <citation type="submission" date="2016-11" db="UniProtKB">
        <authorList>
            <consortium name="WormBaseParasite"/>
        </authorList>
    </citation>
    <scope>IDENTIFICATION</scope>
</reference>
<name>A0A1I7UJC8_9PELO</name>
<protein>
    <recommendedName>
        <fullName evidence="4">Carboxylic ester hydrolase</fullName>
        <ecNumber evidence="4">3.1.1.-</ecNumber>
    </recommendedName>
</protein>
<dbReference type="GO" id="GO:0052689">
    <property type="term" value="F:carboxylic ester hydrolase activity"/>
    <property type="evidence" value="ECO:0007669"/>
    <property type="project" value="UniProtKB-KW"/>
</dbReference>
<dbReference type="SUPFAM" id="SSF53474">
    <property type="entry name" value="alpha/beta-Hydrolases"/>
    <property type="match status" value="1"/>
</dbReference>
<accession>A0A1I7UJC8</accession>
<dbReference type="STRING" id="1561998.A0A1I7UJC8"/>
<sequence>MNTLKRKLIFGVFVNFVVPMPNGFPVMVFIHGGGFAVHSSSNYGCATIARNLCTKNVVVVTINYRLGVLGFFTTGDEVCRGNLGLWDQTQALQWVQNHISSFRGDPDNVTIFGQSAGGASVDLLCLSPHSRKLFRRAIPMAGNAECDFAVRTSEQQATLSKEFARFLGWEGDDNDTQGLLRFIDEQPLYKIEMGINPKRGFRHSQAGSLYFVPNYDGVFFPKPISHLRREIPKMEVMTGTTKYEGLFFNLLAAFTLDSSLNKANFDFFGKLLTIEPSDTFIGKPLKLEEIQPQPVALFRIQQWCDTWDVLDLFKQDLTKFQGDLEDEHQKAYAEALSLFKKGEYEKMLGVLSAENMYPPAMILRGKMLSYSPEPNEASRYIDRVGGKINEMIGEEEDEERKKALRDAFDILKIELMYTMADLDRFLQSLPQDDKERLFKLYSFAAIFVYNGCVLDTACTNHEEQMMADTNNSNRLLEEAAKNGPLTPHLQMIAAFLKLCTCEDYGDVHRKIREMEELTEARSTHFNLVLMAKVYMMTNNSESSARLLSEAAKIKTRYLIPSRHLQTADLYVHKPEAERLRLTTESANAALAVDPFNFSAHVLHLLGTNGPEPMIKKANYEQAMESIRKAALFAPPRELLMLKRMIPLMTAKKRAAEMLDLYN</sequence>
<comment type="similarity">
    <text evidence="1 4">Belongs to the type-B carboxylesterase/lipase family.</text>
</comment>
<dbReference type="WBParaSite" id="Csp11.Scaffold629.g9908.t2">
    <property type="protein sequence ID" value="Csp11.Scaffold629.g9908.t2"/>
    <property type="gene ID" value="Csp11.Scaffold629.g9908"/>
</dbReference>
<dbReference type="EC" id="3.1.1.-" evidence="4"/>
<evidence type="ECO:0000256" key="4">
    <source>
        <dbReference type="RuleBase" id="RU361235"/>
    </source>
</evidence>
<organism evidence="6 7">
    <name type="scientific">Caenorhabditis tropicalis</name>
    <dbReference type="NCBI Taxonomy" id="1561998"/>
    <lineage>
        <taxon>Eukaryota</taxon>
        <taxon>Metazoa</taxon>
        <taxon>Ecdysozoa</taxon>
        <taxon>Nematoda</taxon>
        <taxon>Chromadorea</taxon>
        <taxon>Rhabditida</taxon>
        <taxon>Rhabditina</taxon>
        <taxon>Rhabditomorpha</taxon>
        <taxon>Rhabditoidea</taxon>
        <taxon>Rhabditidae</taxon>
        <taxon>Peloderinae</taxon>
        <taxon>Caenorhabditis</taxon>
    </lineage>
</organism>
<dbReference type="Pfam" id="PF00135">
    <property type="entry name" value="COesterase"/>
    <property type="match status" value="1"/>
</dbReference>
<dbReference type="Gene3D" id="3.40.50.1820">
    <property type="entry name" value="alpha/beta hydrolase"/>
    <property type="match status" value="1"/>
</dbReference>
<evidence type="ECO:0000259" key="5">
    <source>
        <dbReference type="Pfam" id="PF00135"/>
    </source>
</evidence>
<keyword evidence="6" id="KW-1185">Reference proteome</keyword>
<dbReference type="eggNOG" id="KOG1516">
    <property type="taxonomic scope" value="Eukaryota"/>
</dbReference>
<feature type="domain" description="Carboxylesterase type B" evidence="5">
    <location>
        <begin position="21"/>
        <end position="251"/>
    </location>
</feature>
<proteinExistence type="inferred from homology"/>
<evidence type="ECO:0000313" key="6">
    <source>
        <dbReference type="Proteomes" id="UP000095282"/>
    </source>
</evidence>
<dbReference type="AlphaFoldDB" id="A0A1I7UJC8"/>
<evidence type="ECO:0000313" key="7">
    <source>
        <dbReference type="WBParaSite" id="Csp11.Scaffold629.g9908.t2"/>
    </source>
</evidence>
<dbReference type="InterPro" id="IPR002018">
    <property type="entry name" value="CarbesteraseB"/>
</dbReference>
<dbReference type="PANTHER" id="PTHR45029:SF6">
    <property type="entry name" value="CARBOXYLIC ESTER HYDROLASE"/>
    <property type="match status" value="1"/>
</dbReference>
<dbReference type="InterPro" id="IPR019826">
    <property type="entry name" value="Carboxylesterase_B_AS"/>
</dbReference>
<dbReference type="Proteomes" id="UP000095282">
    <property type="component" value="Unplaced"/>
</dbReference>
<dbReference type="InterPro" id="IPR043187">
    <property type="entry name" value="CM06B1-like"/>
</dbReference>
<keyword evidence="2" id="KW-0719">Serine esterase</keyword>
<evidence type="ECO:0000256" key="1">
    <source>
        <dbReference type="ARBA" id="ARBA00005964"/>
    </source>
</evidence>
<keyword evidence="3 4" id="KW-0378">Hydrolase</keyword>
<evidence type="ECO:0000256" key="2">
    <source>
        <dbReference type="ARBA" id="ARBA00022487"/>
    </source>
</evidence>
<dbReference type="PROSITE" id="PS00122">
    <property type="entry name" value="CARBOXYLESTERASE_B_1"/>
    <property type="match status" value="1"/>
</dbReference>